<dbReference type="Proteomes" id="UP000281553">
    <property type="component" value="Unassembled WGS sequence"/>
</dbReference>
<dbReference type="InterPro" id="IPR011992">
    <property type="entry name" value="EF-hand-dom_pair"/>
</dbReference>
<dbReference type="EMBL" id="UYRU01075675">
    <property type="protein sequence ID" value="VDN26139.1"/>
    <property type="molecule type" value="Genomic_DNA"/>
</dbReference>
<accession>A0A3P7Q6E8</accession>
<gene>
    <name evidence="1" type="ORF">DILT_LOCUS14746</name>
</gene>
<evidence type="ECO:0000313" key="2">
    <source>
        <dbReference type="Proteomes" id="UP000281553"/>
    </source>
</evidence>
<protein>
    <recommendedName>
        <fullName evidence="3">EF-hand domain-containing protein</fullName>
    </recommendedName>
</protein>
<keyword evidence="2" id="KW-1185">Reference proteome</keyword>
<organism evidence="1 2">
    <name type="scientific">Dibothriocephalus latus</name>
    <name type="common">Fish tapeworm</name>
    <name type="synonym">Diphyllobothrium latum</name>
    <dbReference type="NCBI Taxonomy" id="60516"/>
    <lineage>
        <taxon>Eukaryota</taxon>
        <taxon>Metazoa</taxon>
        <taxon>Spiralia</taxon>
        <taxon>Lophotrochozoa</taxon>
        <taxon>Platyhelminthes</taxon>
        <taxon>Cestoda</taxon>
        <taxon>Eucestoda</taxon>
        <taxon>Diphyllobothriidea</taxon>
        <taxon>Diphyllobothriidae</taxon>
        <taxon>Dibothriocephalus</taxon>
    </lineage>
</organism>
<reference evidence="1 2" key="1">
    <citation type="submission" date="2018-11" db="EMBL/GenBank/DDBJ databases">
        <authorList>
            <consortium name="Pathogen Informatics"/>
        </authorList>
    </citation>
    <scope>NUCLEOTIDE SEQUENCE [LARGE SCALE GENOMIC DNA]</scope>
</reference>
<dbReference type="AlphaFoldDB" id="A0A3P7Q6E8"/>
<name>A0A3P7Q6E8_DIBLA</name>
<dbReference type="SUPFAM" id="SSF47473">
    <property type="entry name" value="EF-hand"/>
    <property type="match status" value="1"/>
</dbReference>
<dbReference type="Gene3D" id="1.10.238.10">
    <property type="entry name" value="EF-hand"/>
    <property type="match status" value="1"/>
</dbReference>
<evidence type="ECO:0000313" key="1">
    <source>
        <dbReference type="EMBL" id="VDN26139.1"/>
    </source>
</evidence>
<sequence length="313" mass="35696">MQGPSLAKKDTILKTRENKICFKLPSVFPKSAQAHLRSFHIMRPSSLVNRVWRTLDTSDLHQKFNGLRLPASLRLTLMNLVTKASRDSRIHFDTAELSILFHIFFVLVKLQDREMRISELDDFLWTQIGITHMSTRQNLARAAPMLRLGYAVQRSKGVTALQFVHFLSTLLRGTILERARLAFYAMDVDGDGILRQMVEFTSLLSGSFDVHIAAVNPELDPQEPVRDTVQFLVRTAQINREGGLDMDDFLAVAIREPWVISSLFQCVPEEHANVAFQSLFTTAVEVPVMEIQRNTIRRSRSASVWGATRKYLQ</sequence>
<proteinExistence type="predicted"/>
<evidence type="ECO:0008006" key="3">
    <source>
        <dbReference type="Google" id="ProtNLM"/>
    </source>
</evidence>
<dbReference type="OrthoDB" id="191686at2759"/>